<evidence type="ECO:0000313" key="4">
    <source>
        <dbReference type="Proteomes" id="UP000216885"/>
    </source>
</evidence>
<accession>A0A261TZG9</accession>
<sequence>MKPITVLRGLFPALFLLGCGVSASAADYPDRPIRMIAPFAPGGGSDVVARLVAEKMGPLLGQNVVVENRPGASSIIGTDLVAKAAPDGYTILMTNSAITSNPSLYQTLPYDTRKDLIPVTYLADAPTLLAAHPSVPFNTVPELVAYAKQHPNEVTVGTPGAGQMSHLVAEMVSQASDTKLTMVHYKGTANSINDLVGGTIMMSFGTVPGFINFIESKKLKPIAVASRERISVLPDVPTIAETYPGFEMSVWFGVFVPAGTPDAIVSKLNTAMLQALKDPTIQARFPEEGLRPGNLSHEQFNTLFRSDLDKWQTFIRERNIHLNK</sequence>
<reference evidence="3 4" key="1">
    <citation type="submission" date="2017-05" db="EMBL/GenBank/DDBJ databases">
        <title>Complete and WGS of Bordetella genogroups.</title>
        <authorList>
            <person name="Spilker T."/>
            <person name="LiPuma J."/>
        </authorList>
    </citation>
    <scope>NUCLEOTIDE SEQUENCE [LARGE SCALE GENOMIC DNA]</scope>
    <source>
        <strain evidence="3 4">AU9919</strain>
    </source>
</reference>
<comment type="caution">
    <text evidence="3">The sequence shown here is derived from an EMBL/GenBank/DDBJ whole genome shotgun (WGS) entry which is preliminary data.</text>
</comment>
<name>A0A261TZG9_9BORD</name>
<dbReference type="PANTHER" id="PTHR42928:SF5">
    <property type="entry name" value="BLR1237 PROTEIN"/>
    <property type="match status" value="1"/>
</dbReference>
<keyword evidence="4" id="KW-1185">Reference proteome</keyword>
<dbReference type="PROSITE" id="PS51257">
    <property type="entry name" value="PROKAR_LIPOPROTEIN"/>
    <property type="match status" value="1"/>
</dbReference>
<protein>
    <recommendedName>
        <fullName evidence="5">LacI family transcriptional regulator</fullName>
    </recommendedName>
</protein>
<evidence type="ECO:0008006" key="5">
    <source>
        <dbReference type="Google" id="ProtNLM"/>
    </source>
</evidence>
<gene>
    <name evidence="3" type="ORF">CAL20_16690</name>
</gene>
<dbReference type="CDD" id="cd13578">
    <property type="entry name" value="PBP2_Bug27"/>
    <property type="match status" value="1"/>
</dbReference>
<keyword evidence="2" id="KW-0732">Signal</keyword>
<dbReference type="Proteomes" id="UP000216885">
    <property type="component" value="Unassembled WGS sequence"/>
</dbReference>
<feature type="chain" id="PRO_5012740504" description="LacI family transcriptional regulator" evidence="2">
    <location>
        <begin position="26"/>
        <end position="324"/>
    </location>
</feature>
<dbReference type="AlphaFoldDB" id="A0A261TZG9"/>
<evidence type="ECO:0000256" key="1">
    <source>
        <dbReference type="ARBA" id="ARBA00006987"/>
    </source>
</evidence>
<comment type="similarity">
    <text evidence="1">Belongs to the UPF0065 (bug) family.</text>
</comment>
<dbReference type="RefSeq" id="WP_094838439.1">
    <property type="nucleotide sequence ID" value="NZ_NEVQ01000015.1"/>
</dbReference>
<dbReference type="SUPFAM" id="SSF53850">
    <property type="entry name" value="Periplasmic binding protein-like II"/>
    <property type="match status" value="1"/>
</dbReference>
<organism evidence="3 4">
    <name type="scientific">Bordetella genomosp. 4</name>
    <dbReference type="NCBI Taxonomy" id="463044"/>
    <lineage>
        <taxon>Bacteria</taxon>
        <taxon>Pseudomonadati</taxon>
        <taxon>Pseudomonadota</taxon>
        <taxon>Betaproteobacteria</taxon>
        <taxon>Burkholderiales</taxon>
        <taxon>Alcaligenaceae</taxon>
        <taxon>Bordetella</taxon>
    </lineage>
</organism>
<dbReference type="InterPro" id="IPR042100">
    <property type="entry name" value="Bug_dom1"/>
</dbReference>
<dbReference type="PIRSF" id="PIRSF017082">
    <property type="entry name" value="YflP"/>
    <property type="match status" value="1"/>
</dbReference>
<dbReference type="EMBL" id="NEVQ01000015">
    <property type="protein sequence ID" value="OZI54795.1"/>
    <property type="molecule type" value="Genomic_DNA"/>
</dbReference>
<dbReference type="Gene3D" id="3.40.190.150">
    <property type="entry name" value="Bordetella uptake gene, domain 1"/>
    <property type="match status" value="1"/>
</dbReference>
<dbReference type="InterPro" id="IPR005064">
    <property type="entry name" value="BUG"/>
</dbReference>
<dbReference type="Gene3D" id="3.40.190.10">
    <property type="entry name" value="Periplasmic binding protein-like II"/>
    <property type="match status" value="1"/>
</dbReference>
<dbReference type="Pfam" id="PF03401">
    <property type="entry name" value="TctC"/>
    <property type="match status" value="1"/>
</dbReference>
<evidence type="ECO:0000256" key="2">
    <source>
        <dbReference type="SAM" id="SignalP"/>
    </source>
</evidence>
<proteinExistence type="inferred from homology"/>
<evidence type="ECO:0000313" key="3">
    <source>
        <dbReference type="EMBL" id="OZI54795.1"/>
    </source>
</evidence>
<feature type="signal peptide" evidence="2">
    <location>
        <begin position="1"/>
        <end position="25"/>
    </location>
</feature>
<dbReference type="PANTHER" id="PTHR42928">
    <property type="entry name" value="TRICARBOXYLATE-BINDING PROTEIN"/>
    <property type="match status" value="1"/>
</dbReference>